<comment type="caution">
    <text evidence="1">The sequence shown here is derived from an EMBL/GenBank/DDBJ whole genome shotgun (WGS) entry which is preliminary data.</text>
</comment>
<dbReference type="AlphaFoldDB" id="A0A1F5N9Z9"/>
<dbReference type="EMBL" id="MFEH01000001">
    <property type="protein sequence ID" value="OGE74392.1"/>
    <property type="molecule type" value="Genomic_DNA"/>
</dbReference>
<name>A0A1F5N9Z9_9BACT</name>
<proteinExistence type="predicted"/>
<evidence type="ECO:0000313" key="2">
    <source>
        <dbReference type="Proteomes" id="UP000177610"/>
    </source>
</evidence>
<organism evidence="1 2">
    <name type="scientific">Candidatus Doudnabacteria bacterium RIFCSPHIGHO2_01_FULL_41_86</name>
    <dbReference type="NCBI Taxonomy" id="1817821"/>
    <lineage>
        <taxon>Bacteria</taxon>
        <taxon>Candidatus Doudnaibacteriota</taxon>
    </lineage>
</organism>
<dbReference type="Proteomes" id="UP000177610">
    <property type="component" value="Unassembled WGS sequence"/>
</dbReference>
<accession>A0A1F5N9Z9</accession>
<dbReference type="STRING" id="1817821.A2717_02525"/>
<protein>
    <submittedName>
        <fullName evidence="1">Uncharacterized protein</fullName>
    </submittedName>
</protein>
<reference evidence="1 2" key="1">
    <citation type="journal article" date="2016" name="Nat. Commun.">
        <title>Thousands of microbial genomes shed light on interconnected biogeochemical processes in an aquifer system.</title>
        <authorList>
            <person name="Anantharaman K."/>
            <person name="Brown C.T."/>
            <person name="Hug L.A."/>
            <person name="Sharon I."/>
            <person name="Castelle C.J."/>
            <person name="Probst A.J."/>
            <person name="Thomas B.C."/>
            <person name="Singh A."/>
            <person name="Wilkins M.J."/>
            <person name="Karaoz U."/>
            <person name="Brodie E.L."/>
            <person name="Williams K.H."/>
            <person name="Hubbard S.S."/>
            <person name="Banfield J.F."/>
        </authorList>
    </citation>
    <scope>NUCLEOTIDE SEQUENCE [LARGE SCALE GENOMIC DNA]</scope>
</reference>
<evidence type="ECO:0000313" key="1">
    <source>
        <dbReference type="EMBL" id="OGE74392.1"/>
    </source>
</evidence>
<sequence length="161" mass="18212">MMITRVQRRTQEWPQGRIFKATLRHLLDLQRSTSRDLTIERTIAQDANTQMHASDDDMHGFSAHVVAKGAYESDYGYPRVMEQDETTRAIAIHKSGSVEAATRLRRLETERLVGTYLNGFSLGTDLGYPDLGDNWFLHFADSTGTYLVSVDEVRGVVKTGF</sequence>
<gene>
    <name evidence="1" type="ORF">A2717_02525</name>
</gene>